<keyword evidence="3" id="KW-1185">Reference proteome</keyword>
<reference evidence="2" key="1">
    <citation type="journal article" date="2023" name="Mol. Phylogenet. Evol.">
        <title>Genome-scale phylogeny and comparative genomics of the fungal order Sordariales.</title>
        <authorList>
            <person name="Hensen N."/>
            <person name="Bonometti L."/>
            <person name="Westerberg I."/>
            <person name="Brannstrom I.O."/>
            <person name="Guillou S."/>
            <person name="Cros-Aarteil S."/>
            <person name="Calhoun S."/>
            <person name="Haridas S."/>
            <person name="Kuo A."/>
            <person name="Mondo S."/>
            <person name="Pangilinan J."/>
            <person name="Riley R."/>
            <person name="LaButti K."/>
            <person name="Andreopoulos B."/>
            <person name="Lipzen A."/>
            <person name="Chen C."/>
            <person name="Yan M."/>
            <person name="Daum C."/>
            <person name="Ng V."/>
            <person name="Clum A."/>
            <person name="Steindorff A."/>
            <person name="Ohm R.A."/>
            <person name="Martin F."/>
            <person name="Silar P."/>
            <person name="Natvig D.O."/>
            <person name="Lalanne C."/>
            <person name="Gautier V."/>
            <person name="Ament-Velasquez S.L."/>
            <person name="Kruys A."/>
            <person name="Hutchinson M.I."/>
            <person name="Powell A.J."/>
            <person name="Barry K."/>
            <person name="Miller A.N."/>
            <person name="Grigoriev I.V."/>
            <person name="Debuchy R."/>
            <person name="Gladieux P."/>
            <person name="Hiltunen Thoren M."/>
            <person name="Johannesson H."/>
        </authorList>
    </citation>
    <scope>NUCLEOTIDE SEQUENCE</scope>
    <source>
        <strain evidence="2">CBS 168.71</strain>
    </source>
</reference>
<dbReference type="Proteomes" id="UP001278766">
    <property type="component" value="Unassembled WGS sequence"/>
</dbReference>
<evidence type="ECO:0008006" key="4">
    <source>
        <dbReference type="Google" id="ProtNLM"/>
    </source>
</evidence>
<organism evidence="2 3">
    <name type="scientific">Chaetomium fimeti</name>
    <dbReference type="NCBI Taxonomy" id="1854472"/>
    <lineage>
        <taxon>Eukaryota</taxon>
        <taxon>Fungi</taxon>
        <taxon>Dikarya</taxon>
        <taxon>Ascomycota</taxon>
        <taxon>Pezizomycotina</taxon>
        <taxon>Sordariomycetes</taxon>
        <taxon>Sordariomycetidae</taxon>
        <taxon>Sordariales</taxon>
        <taxon>Chaetomiaceae</taxon>
        <taxon>Chaetomium</taxon>
    </lineage>
</organism>
<dbReference type="EMBL" id="JAUEPN010000007">
    <property type="protein sequence ID" value="KAK3292604.1"/>
    <property type="molecule type" value="Genomic_DNA"/>
</dbReference>
<dbReference type="GeneID" id="87841502"/>
<sequence length="150" mass="16779">MCMFQVPHGAANLSVVLLLAHCLAQTFGISLMRPHPRRSCKETNRKVHFYLECWLSHLGLSDPGTLTKTWAASRPAGSQLRSGAWMLAHQLSSVKPPMLCRLPGYSYELIHAGLWRGRKLGQMASESTPSHAIAWRRRVRGGHMWLPGLV</sequence>
<keyword evidence="1" id="KW-0732">Signal</keyword>
<protein>
    <recommendedName>
        <fullName evidence="4">Secreted protein</fullName>
    </recommendedName>
</protein>
<feature type="chain" id="PRO_5041974338" description="Secreted protein" evidence="1">
    <location>
        <begin position="29"/>
        <end position="150"/>
    </location>
</feature>
<evidence type="ECO:0000313" key="3">
    <source>
        <dbReference type="Proteomes" id="UP001278766"/>
    </source>
</evidence>
<reference evidence="2" key="2">
    <citation type="submission" date="2023-06" db="EMBL/GenBank/DDBJ databases">
        <authorList>
            <consortium name="Lawrence Berkeley National Laboratory"/>
            <person name="Haridas S."/>
            <person name="Hensen N."/>
            <person name="Bonometti L."/>
            <person name="Westerberg I."/>
            <person name="Brannstrom I.O."/>
            <person name="Guillou S."/>
            <person name="Cros-Aarteil S."/>
            <person name="Calhoun S."/>
            <person name="Kuo A."/>
            <person name="Mondo S."/>
            <person name="Pangilinan J."/>
            <person name="Riley R."/>
            <person name="Labutti K."/>
            <person name="Andreopoulos B."/>
            <person name="Lipzen A."/>
            <person name="Chen C."/>
            <person name="Yanf M."/>
            <person name="Daum C."/>
            <person name="Ng V."/>
            <person name="Clum A."/>
            <person name="Steindorff A."/>
            <person name="Ohm R."/>
            <person name="Martin F."/>
            <person name="Silar P."/>
            <person name="Natvig D."/>
            <person name="Lalanne C."/>
            <person name="Gautier V."/>
            <person name="Ament-Velasquez S.L."/>
            <person name="Kruys A."/>
            <person name="Hutchinson M.I."/>
            <person name="Powell A.J."/>
            <person name="Barry K."/>
            <person name="Miller A.N."/>
            <person name="Grigoriev I.V."/>
            <person name="Debuchy R."/>
            <person name="Gladieux P."/>
            <person name="Thoren M.H."/>
            <person name="Johannesson H."/>
        </authorList>
    </citation>
    <scope>NUCLEOTIDE SEQUENCE</scope>
    <source>
        <strain evidence="2">CBS 168.71</strain>
    </source>
</reference>
<dbReference type="RefSeq" id="XP_062656118.1">
    <property type="nucleotide sequence ID" value="XM_062804554.1"/>
</dbReference>
<name>A0AAE0HA49_9PEZI</name>
<dbReference type="AlphaFoldDB" id="A0AAE0HA49"/>
<gene>
    <name evidence="2" type="ORF">B0H64DRAFT_407153</name>
</gene>
<evidence type="ECO:0000256" key="1">
    <source>
        <dbReference type="SAM" id="SignalP"/>
    </source>
</evidence>
<evidence type="ECO:0000313" key="2">
    <source>
        <dbReference type="EMBL" id="KAK3292604.1"/>
    </source>
</evidence>
<proteinExistence type="predicted"/>
<accession>A0AAE0HA49</accession>
<feature type="signal peptide" evidence="1">
    <location>
        <begin position="1"/>
        <end position="28"/>
    </location>
</feature>
<comment type="caution">
    <text evidence="2">The sequence shown here is derived from an EMBL/GenBank/DDBJ whole genome shotgun (WGS) entry which is preliminary data.</text>
</comment>